<evidence type="ECO:0000256" key="1">
    <source>
        <dbReference type="ARBA" id="ARBA00004651"/>
    </source>
</evidence>
<evidence type="ECO:0000256" key="9">
    <source>
        <dbReference type="SAM" id="MobiDB-lite"/>
    </source>
</evidence>
<dbReference type="PANTHER" id="PTHR43840">
    <property type="entry name" value="MITOCHONDRIAL METAL TRANSPORTER 1-RELATED"/>
    <property type="match status" value="1"/>
</dbReference>
<keyword evidence="14" id="KW-1185">Reference proteome</keyword>
<evidence type="ECO:0000256" key="3">
    <source>
        <dbReference type="ARBA" id="ARBA00022448"/>
    </source>
</evidence>
<evidence type="ECO:0000259" key="12">
    <source>
        <dbReference type="Pfam" id="PF16916"/>
    </source>
</evidence>
<evidence type="ECO:0000259" key="11">
    <source>
        <dbReference type="Pfam" id="PF01545"/>
    </source>
</evidence>
<keyword evidence="6 10" id="KW-1133">Transmembrane helix</keyword>
<feature type="transmembrane region" description="Helical" evidence="10">
    <location>
        <begin position="212"/>
        <end position="229"/>
    </location>
</feature>
<evidence type="ECO:0000256" key="10">
    <source>
        <dbReference type="SAM" id="Phobius"/>
    </source>
</evidence>
<evidence type="ECO:0000313" key="13">
    <source>
        <dbReference type="EMBL" id="AKB73804.1"/>
    </source>
</evidence>
<feature type="transmembrane region" description="Helical" evidence="10">
    <location>
        <begin position="46"/>
        <end position="69"/>
    </location>
</feature>
<dbReference type="RefSeq" id="WP_048124621.1">
    <property type="nucleotide sequence ID" value="NZ_CP009515.1"/>
</dbReference>
<dbReference type="InterPro" id="IPR002524">
    <property type="entry name" value="Cation_efflux"/>
</dbReference>
<dbReference type="GO" id="GO:0008324">
    <property type="term" value="F:monoatomic cation transmembrane transporter activity"/>
    <property type="evidence" value="ECO:0007669"/>
    <property type="project" value="InterPro"/>
</dbReference>
<feature type="transmembrane region" description="Helical" evidence="10">
    <location>
        <begin position="142"/>
        <end position="162"/>
    </location>
</feature>
<reference evidence="13 14" key="1">
    <citation type="submission" date="2014-07" db="EMBL/GenBank/DDBJ databases">
        <title>Methanogenic archaea and the global carbon cycle.</title>
        <authorList>
            <person name="Henriksen J.R."/>
            <person name="Luke J."/>
            <person name="Reinhart S."/>
            <person name="Benedict M.N."/>
            <person name="Youngblut N.D."/>
            <person name="Metcalf M.E."/>
            <person name="Whitaker R.J."/>
            <person name="Metcalf W.W."/>
        </authorList>
    </citation>
    <scope>NUCLEOTIDE SEQUENCE [LARGE SCALE GENOMIC DNA]</scope>
    <source>
        <strain evidence="13 14">Z-7289</strain>
    </source>
</reference>
<dbReference type="SUPFAM" id="SSF160240">
    <property type="entry name" value="Cation efflux protein cytoplasmic domain-like"/>
    <property type="match status" value="1"/>
</dbReference>
<dbReference type="FunFam" id="3.30.70.1350:FF:000014">
    <property type="entry name" value="Cation efflux system protein"/>
    <property type="match status" value="1"/>
</dbReference>
<dbReference type="Proteomes" id="UP000033072">
    <property type="component" value="Chromosome"/>
</dbReference>
<dbReference type="InterPro" id="IPR050291">
    <property type="entry name" value="CDF_Transporter"/>
</dbReference>
<evidence type="ECO:0000256" key="4">
    <source>
        <dbReference type="ARBA" id="ARBA00022475"/>
    </source>
</evidence>
<comment type="similarity">
    <text evidence="2">Belongs to the cation diffusion facilitator (CDF) transporter (TC 2.A.4) family.</text>
</comment>
<keyword evidence="4" id="KW-1003">Cell membrane</keyword>
<keyword evidence="5 10" id="KW-0812">Transmembrane</keyword>
<dbReference type="PATRIC" id="fig|1434111.4.peg.679"/>
<evidence type="ECO:0000256" key="7">
    <source>
        <dbReference type="ARBA" id="ARBA00023065"/>
    </source>
</evidence>
<keyword evidence="8 10" id="KW-0472">Membrane</keyword>
<name>A0A0E3RZT1_9EURY</name>
<dbReference type="Gene3D" id="1.20.1510.10">
    <property type="entry name" value="Cation efflux protein transmembrane domain"/>
    <property type="match status" value="1"/>
</dbReference>
<dbReference type="PANTHER" id="PTHR43840:SF15">
    <property type="entry name" value="MITOCHONDRIAL METAL TRANSPORTER 1-RELATED"/>
    <property type="match status" value="1"/>
</dbReference>
<dbReference type="Gene3D" id="3.30.70.1350">
    <property type="entry name" value="Cation efflux protein, cytoplasmic domain"/>
    <property type="match status" value="1"/>
</dbReference>
<accession>A0A0E3RZT1</accession>
<dbReference type="InterPro" id="IPR058533">
    <property type="entry name" value="Cation_efflux_TM"/>
</dbReference>
<dbReference type="NCBIfam" id="TIGR01297">
    <property type="entry name" value="CDF"/>
    <property type="match status" value="1"/>
</dbReference>
<evidence type="ECO:0000256" key="8">
    <source>
        <dbReference type="ARBA" id="ARBA00023136"/>
    </source>
</evidence>
<feature type="domain" description="Cation efflux protein cytoplasmic" evidence="12">
    <location>
        <begin position="241"/>
        <end position="317"/>
    </location>
</feature>
<dbReference type="InterPro" id="IPR036837">
    <property type="entry name" value="Cation_efflux_CTD_sf"/>
</dbReference>
<feature type="domain" description="Cation efflux protein transmembrane" evidence="11">
    <location>
        <begin position="47"/>
        <end position="236"/>
    </location>
</feature>
<feature type="region of interest" description="Disordered" evidence="9">
    <location>
        <begin position="1"/>
        <end position="22"/>
    </location>
</feature>
<feature type="transmembrane region" description="Helical" evidence="10">
    <location>
        <begin position="113"/>
        <end position="130"/>
    </location>
</feature>
<dbReference type="InterPro" id="IPR027470">
    <property type="entry name" value="Cation_efflux_CTD"/>
</dbReference>
<dbReference type="OrthoDB" id="8907at2157"/>
<dbReference type="AlphaFoldDB" id="A0A0E3RZT1"/>
<keyword evidence="7" id="KW-0406">Ion transport</keyword>
<protein>
    <submittedName>
        <fullName evidence="13">Cobalt-zinc-cadmium resistance protein</fullName>
    </submittedName>
</protein>
<feature type="compositionally biased region" description="Basic and acidic residues" evidence="9">
    <location>
        <begin position="12"/>
        <end position="22"/>
    </location>
</feature>
<dbReference type="InterPro" id="IPR027469">
    <property type="entry name" value="Cation_efflux_TMD_sf"/>
</dbReference>
<evidence type="ECO:0000256" key="6">
    <source>
        <dbReference type="ARBA" id="ARBA00022989"/>
    </source>
</evidence>
<dbReference type="GO" id="GO:0005886">
    <property type="term" value="C:plasma membrane"/>
    <property type="evidence" value="ECO:0007669"/>
    <property type="project" value="UniProtKB-SubCell"/>
</dbReference>
<dbReference type="FunFam" id="1.20.1510.10:FF:000006">
    <property type="entry name" value="Divalent cation efflux transporter"/>
    <property type="match status" value="1"/>
</dbReference>
<feature type="transmembrane region" description="Helical" evidence="10">
    <location>
        <begin position="183"/>
        <end position="206"/>
    </location>
</feature>
<dbReference type="STRING" id="1434111.MSLAZ_0543"/>
<dbReference type="EMBL" id="CP009515">
    <property type="protein sequence ID" value="AKB73804.1"/>
    <property type="molecule type" value="Genomic_DNA"/>
</dbReference>
<sequence>MYRQGGLSLTRQETEHSGKEHSYSHVHGVVDPELISTDRGLYAVKWAFAGLMVTALFQILVVWVSGSVALLADTIHNFGDAATAIPLGFAFLLSRKKPNKSFTYGYGRAEDLAGLLIVFLIFLSAVVAAYESVSRLLSPQPVTFLWAVAAASIIGFLGNELVAKFRIRVGKEIGSAALVADGYHARADGFTSLAVLFGALGVWLGYPLADPIIGLLITFAILHIVWGAGKSVFSRMLDGVDPQIVDDIRQIVSQVKDVKDITEVRVRWLGHRLYAEVNIAVESGLSVKEGHEIAVNVRHRMLHGLNYLSNAVVHVDPLGASGEAFHRRPEHEPDIPPANSH</sequence>
<dbReference type="Pfam" id="PF01545">
    <property type="entry name" value="Cation_efflux"/>
    <property type="match status" value="1"/>
</dbReference>
<keyword evidence="3" id="KW-0813">Transport</keyword>
<comment type="subcellular location">
    <subcellularLocation>
        <location evidence="1">Cell membrane</location>
        <topology evidence="1">Multi-pass membrane protein</topology>
    </subcellularLocation>
</comment>
<evidence type="ECO:0000256" key="5">
    <source>
        <dbReference type="ARBA" id="ARBA00022692"/>
    </source>
</evidence>
<dbReference type="KEGG" id="mls:MSLAZ_0543"/>
<dbReference type="SUPFAM" id="SSF161111">
    <property type="entry name" value="Cation efflux protein transmembrane domain-like"/>
    <property type="match status" value="1"/>
</dbReference>
<dbReference type="Pfam" id="PF16916">
    <property type="entry name" value="ZT_dimer"/>
    <property type="match status" value="1"/>
</dbReference>
<evidence type="ECO:0000256" key="2">
    <source>
        <dbReference type="ARBA" id="ARBA00008114"/>
    </source>
</evidence>
<feature type="transmembrane region" description="Helical" evidence="10">
    <location>
        <begin position="75"/>
        <end position="93"/>
    </location>
</feature>
<proteinExistence type="inferred from homology"/>
<evidence type="ECO:0000313" key="14">
    <source>
        <dbReference type="Proteomes" id="UP000033072"/>
    </source>
</evidence>
<gene>
    <name evidence="13" type="ORF">MSLAZ_0543</name>
</gene>
<dbReference type="GeneID" id="24805230"/>
<dbReference type="HOGENOM" id="CLU_013430_3_1_2"/>
<organism evidence="13 14">
    <name type="scientific">Methanosarcina lacustris Z-7289</name>
    <dbReference type="NCBI Taxonomy" id="1434111"/>
    <lineage>
        <taxon>Archaea</taxon>
        <taxon>Methanobacteriati</taxon>
        <taxon>Methanobacteriota</taxon>
        <taxon>Stenosarchaea group</taxon>
        <taxon>Methanomicrobia</taxon>
        <taxon>Methanosarcinales</taxon>
        <taxon>Methanosarcinaceae</taxon>
        <taxon>Methanosarcina</taxon>
    </lineage>
</organism>